<sequence>MDSASWRLAVEIARAEGRAGNAGQAQIIEWSVLDALLSGAIAPGQLPQVVSTLMPERS</sequence>
<reference evidence="1 2" key="1">
    <citation type="submission" date="2019-11" db="EMBL/GenBank/DDBJ databases">
        <authorList>
            <person name="Dong K."/>
        </authorList>
    </citation>
    <scope>NUCLEOTIDE SEQUENCE [LARGE SCALE GENOMIC DNA]</scope>
    <source>
        <strain evidence="1 2">JCM 17370</strain>
    </source>
</reference>
<dbReference type="RefSeq" id="WP_155063938.1">
    <property type="nucleotide sequence ID" value="NZ_WMIF01000007.1"/>
</dbReference>
<protein>
    <submittedName>
        <fullName evidence="1">Uncharacterized protein</fullName>
    </submittedName>
</protein>
<keyword evidence="2" id="KW-1185">Reference proteome</keyword>
<dbReference type="EMBL" id="WMIF01000007">
    <property type="protein sequence ID" value="MTH34377.1"/>
    <property type="molecule type" value="Genomic_DNA"/>
</dbReference>
<evidence type="ECO:0000313" key="1">
    <source>
        <dbReference type="EMBL" id="MTH34377.1"/>
    </source>
</evidence>
<proteinExistence type="predicted"/>
<name>A0A844H7B0_9RHOB</name>
<gene>
    <name evidence="1" type="ORF">GL279_07165</name>
</gene>
<accession>A0A844H7B0</accession>
<comment type="caution">
    <text evidence="1">The sequence shown here is derived from an EMBL/GenBank/DDBJ whole genome shotgun (WGS) entry which is preliminary data.</text>
</comment>
<dbReference type="AlphaFoldDB" id="A0A844H7B0"/>
<dbReference type="Proteomes" id="UP000442533">
    <property type="component" value="Unassembled WGS sequence"/>
</dbReference>
<evidence type="ECO:0000313" key="2">
    <source>
        <dbReference type="Proteomes" id="UP000442533"/>
    </source>
</evidence>
<organism evidence="1 2">
    <name type="scientific">Paracoccus limosus</name>
    <dbReference type="NCBI Taxonomy" id="913252"/>
    <lineage>
        <taxon>Bacteria</taxon>
        <taxon>Pseudomonadati</taxon>
        <taxon>Pseudomonadota</taxon>
        <taxon>Alphaproteobacteria</taxon>
        <taxon>Rhodobacterales</taxon>
        <taxon>Paracoccaceae</taxon>
        <taxon>Paracoccus</taxon>
    </lineage>
</organism>